<dbReference type="Gene3D" id="3.10.20.440">
    <property type="entry name" value="2Fe-2S iron-sulphur cluster binding domain, sarcosine oxidase, alpha subunit, N-terminal domain"/>
    <property type="match status" value="1"/>
</dbReference>
<protein>
    <submittedName>
        <fullName evidence="2">(2Fe-2S)-binding protein</fullName>
    </submittedName>
</protein>
<accession>A0A7X4KM32</accession>
<dbReference type="GO" id="GO:0016491">
    <property type="term" value="F:oxidoreductase activity"/>
    <property type="evidence" value="ECO:0007669"/>
    <property type="project" value="UniProtKB-KW"/>
</dbReference>
<dbReference type="Pfam" id="PF13510">
    <property type="entry name" value="Fer2_4"/>
    <property type="match status" value="1"/>
</dbReference>
<evidence type="ECO:0000256" key="1">
    <source>
        <dbReference type="ARBA" id="ARBA00023002"/>
    </source>
</evidence>
<gene>
    <name evidence="2" type="ORF">GTP77_10490</name>
</gene>
<dbReference type="SUPFAM" id="SSF54292">
    <property type="entry name" value="2Fe-2S ferredoxin-like"/>
    <property type="match status" value="1"/>
</dbReference>
<comment type="caution">
    <text evidence="2">The sequence shown here is derived from an EMBL/GenBank/DDBJ whole genome shotgun (WGS) entry which is preliminary data.</text>
</comment>
<proteinExistence type="predicted"/>
<keyword evidence="3" id="KW-1185">Reference proteome</keyword>
<evidence type="ECO:0000313" key="3">
    <source>
        <dbReference type="Proteomes" id="UP000450676"/>
    </source>
</evidence>
<evidence type="ECO:0000313" key="2">
    <source>
        <dbReference type="EMBL" id="MYN07767.1"/>
    </source>
</evidence>
<organism evidence="2 3">
    <name type="scientific">Pseudoduganella aquatica</name>
    <dbReference type="NCBI Taxonomy" id="2660641"/>
    <lineage>
        <taxon>Bacteria</taxon>
        <taxon>Pseudomonadati</taxon>
        <taxon>Pseudomonadota</taxon>
        <taxon>Betaproteobacteria</taxon>
        <taxon>Burkholderiales</taxon>
        <taxon>Oxalobacteraceae</taxon>
        <taxon>Telluria group</taxon>
        <taxon>Pseudoduganella</taxon>
    </lineage>
</organism>
<dbReference type="InterPro" id="IPR042204">
    <property type="entry name" value="2Fe-2S-bd_N"/>
</dbReference>
<dbReference type="AlphaFoldDB" id="A0A7X4KM32"/>
<dbReference type="InterPro" id="IPR036010">
    <property type="entry name" value="2Fe-2S_ferredoxin-like_sf"/>
</dbReference>
<dbReference type="RefSeq" id="WP_161072109.1">
    <property type="nucleotide sequence ID" value="NZ_CP086370.1"/>
</dbReference>
<dbReference type="GO" id="GO:0051536">
    <property type="term" value="F:iron-sulfur cluster binding"/>
    <property type="evidence" value="ECO:0007669"/>
    <property type="project" value="InterPro"/>
</dbReference>
<dbReference type="Proteomes" id="UP000450676">
    <property type="component" value="Unassembled WGS sequence"/>
</dbReference>
<keyword evidence="1" id="KW-0560">Oxidoreductase</keyword>
<sequence>MAEPISLTIDGQKTEAPAGATVIAAIAMAANVHAPAVTRRSVSGMLRGPLCGMGVCHECRVTINGRQHQLSCQTLCEPGMVVETALARSAA</sequence>
<dbReference type="EMBL" id="WWCU01000009">
    <property type="protein sequence ID" value="MYN07767.1"/>
    <property type="molecule type" value="Genomic_DNA"/>
</dbReference>
<reference evidence="2 3" key="1">
    <citation type="submission" date="2019-12" db="EMBL/GenBank/DDBJ databases">
        <title>Novel species isolated from a subtropical stream in China.</title>
        <authorList>
            <person name="Lu H."/>
        </authorList>
    </citation>
    <scope>NUCLEOTIDE SEQUENCE [LARGE SCALE GENOMIC DNA]</scope>
    <source>
        <strain evidence="2 3">FT127W</strain>
    </source>
</reference>
<name>A0A7X4KM32_9BURK</name>